<gene>
    <name evidence="10" type="ORF">ACFOKC_02410</name>
</gene>
<protein>
    <recommendedName>
        <fullName evidence="7">D-lactate dehydrogenase (cytochrome)</fullName>
        <ecNumber evidence="7">1.1.2.4</ecNumber>
    </recommendedName>
</protein>
<reference evidence="10 11" key="1">
    <citation type="journal article" date="2019" name="Int. J. Syst. Evol. Microbiol.">
        <title>The Global Catalogue of Microorganisms (GCM) 10K type strain sequencing project: providing services to taxonomists for standard genome sequencing and annotation.</title>
        <authorList>
            <consortium name="The Broad Institute Genomics Platform"/>
            <consortium name="The Broad Institute Genome Sequencing Center for Infectious Disease"/>
            <person name="Wu L."/>
            <person name="Ma J."/>
        </authorList>
    </citation>
    <scope>NUCLEOTIDE SEQUENCE [LARGE SCALE GENOMIC DNA]</scope>
    <source>
        <strain evidence="10 11">CGMCC 1.12562</strain>
    </source>
</reference>
<keyword evidence="3" id="KW-0285">Flavoprotein</keyword>
<evidence type="ECO:0000256" key="7">
    <source>
        <dbReference type="ARBA" id="ARBA00038897"/>
    </source>
</evidence>
<dbReference type="PROSITE" id="PS51387">
    <property type="entry name" value="FAD_PCMH"/>
    <property type="match status" value="1"/>
</dbReference>
<dbReference type="InterPro" id="IPR016169">
    <property type="entry name" value="FAD-bd_PCMH_sub2"/>
</dbReference>
<dbReference type="Gene3D" id="3.30.43.10">
    <property type="entry name" value="Uridine Diphospho-n-acetylenolpyruvylglucosamine Reductase, domain 2"/>
    <property type="match status" value="1"/>
</dbReference>
<dbReference type="InterPro" id="IPR017900">
    <property type="entry name" value="4Fe4S_Fe_S_CS"/>
</dbReference>
<dbReference type="Gene3D" id="3.30.70.2740">
    <property type="match status" value="1"/>
</dbReference>
<feature type="domain" description="FAD-binding PCMH-type" evidence="9">
    <location>
        <begin position="60"/>
        <end position="293"/>
    </location>
</feature>
<comment type="similarity">
    <text evidence="2">Belongs to the FAD-binding oxidoreductase/transferase type 4 family.</text>
</comment>
<evidence type="ECO:0000259" key="9">
    <source>
        <dbReference type="PROSITE" id="PS51387"/>
    </source>
</evidence>
<comment type="cofactor">
    <cofactor evidence="1">
        <name>FAD</name>
        <dbReference type="ChEBI" id="CHEBI:57692"/>
    </cofactor>
</comment>
<dbReference type="InterPro" id="IPR006094">
    <property type="entry name" value="Oxid_FAD_bind_N"/>
</dbReference>
<dbReference type="Gene3D" id="3.30.465.10">
    <property type="match status" value="1"/>
</dbReference>
<name>A0ABD5NBA0_9EURY</name>
<dbReference type="PANTHER" id="PTHR11748:SF111">
    <property type="entry name" value="D-LACTATE DEHYDROGENASE, MITOCHONDRIAL-RELATED"/>
    <property type="match status" value="1"/>
</dbReference>
<dbReference type="Pfam" id="PF01565">
    <property type="entry name" value="FAD_binding_4"/>
    <property type="match status" value="1"/>
</dbReference>
<accession>A0ABD5NBA0</accession>
<dbReference type="PROSITE" id="PS51379">
    <property type="entry name" value="4FE4S_FER_2"/>
    <property type="match status" value="1"/>
</dbReference>
<dbReference type="Pfam" id="PF02913">
    <property type="entry name" value="FAD-oxidase_C"/>
    <property type="match status" value="1"/>
</dbReference>
<evidence type="ECO:0000256" key="4">
    <source>
        <dbReference type="ARBA" id="ARBA00022827"/>
    </source>
</evidence>
<dbReference type="PANTHER" id="PTHR11748">
    <property type="entry name" value="D-LACTATE DEHYDROGENASE"/>
    <property type="match status" value="1"/>
</dbReference>
<dbReference type="AlphaFoldDB" id="A0ABD5NBA0"/>
<evidence type="ECO:0000259" key="8">
    <source>
        <dbReference type="PROSITE" id="PS51379"/>
    </source>
</evidence>
<dbReference type="Pfam" id="PF02754">
    <property type="entry name" value="CCG"/>
    <property type="match status" value="1"/>
</dbReference>
<keyword evidence="11" id="KW-1185">Reference proteome</keyword>
<evidence type="ECO:0000256" key="3">
    <source>
        <dbReference type="ARBA" id="ARBA00022630"/>
    </source>
</evidence>
<dbReference type="Gene3D" id="3.30.70.2190">
    <property type="match status" value="1"/>
</dbReference>
<evidence type="ECO:0000256" key="5">
    <source>
        <dbReference type="ARBA" id="ARBA00022946"/>
    </source>
</evidence>
<dbReference type="GeneID" id="69117518"/>
<dbReference type="Pfam" id="PF13183">
    <property type="entry name" value="Fer4_8"/>
    <property type="match status" value="1"/>
</dbReference>
<evidence type="ECO:0000313" key="10">
    <source>
        <dbReference type="EMBL" id="MFC3476571.1"/>
    </source>
</evidence>
<dbReference type="Proteomes" id="UP001595660">
    <property type="component" value="Unassembled WGS sequence"/>
</dbReference>
<keyword evidence="5" id="KW-0809">Transit peptide</keyword>
<dbReference type="SUPFAM" id="SSF46548">
    <property type="entry name" value="alpha-helical ferredoxin"/>
    <property type="match status" value="1"/>
</dbReference>
<evidence type="ECO:0000313" key="11">
    <source>
        <dbReference type="Proteomes" id="UP001595660"/>
    </source>
</evidence>
<keyword evidence="4" id="KW-0274">FAD</keyword>
<dbReference type="InterPro" id="IPR036318">
    <property type="entry name" value="FAD-bd_PCMH-like_sf"/>
</dbReference>
<evidence type="ECO:0000256" key="1">
    <source>
        <dbReference type="ARBA" id="ARBA00001974"/>
    </source>
</evidence>
<dbReference type="InterPro" id="IPR016164">
    <property type="entry name" value="FAD-linked_Oxase-like_C"/>
</dbReference>
<dbReference type="SUPFAM" id="SSF56176">
    <property type="entry name" value="FAD-binding/transporter-associated domain-like"/>
    <property type="match status" value="1"/>
</dbReference>
<organism evidence="10 11">
    <name type="scientific">Halobacterium litoreum</name>
    <dbReference type="NCBI Taxonomy" id="2039234"/>
    <lineage>
        <taxon>Archaea</taxon>
        <taxon>Methanobacteriati</taxon>
        <taxon>Methanobacteriota</taxon>
        <taxon>Stenosarchaea group</taxon>
        <taxon>Halobacteria</taxon>
        <taxon>Halobacteriales</taxon>
        <taxon>Halobacteriaceae</taxon>
        <taxon>Halobacterium</taxon>
    </lineage>
</organism>
<feature type="domain" description="4Fe-4S ferredoxin-type" evidence="8">
    <location>
        <begin position="636"/>
        <end position="668"/>
    </location>
</feature>
<dbReference type="RefSeq" id="WP_232572282.1">
    <property type="nucleotide sequence ID" value="NZ_CP089466.1"/>
</dbReference>
<comment type="caution">
    <text evidence="10">The sequence shown here is derived from an EMBL/GenBank/DDBJ whole genome shotgun (WGS) entry which is preliminary data.</text>
</comment>
<dbReference type="InterPro" id="IPR017896">
    <property type="entry name" value="4Fe4S_Fe-S-bd"/>
</dbReference>
<dbReference type="EMBL" id="JBHRWN010000002">
    <property type="protein sequence ID" value="MFC3476571.1"/>
    <property type="molecule type" value="Genomic_DNA"/>
</dbReference>
<dbReference type="PROSITE" id="PS00198">
    <property type="entry name" value="4FE4S_FER_1"/>
    <property type="match status" value="1"/>
</dbReference>
<sequence>MASNSERPARAAVDERSEYDYAGEDVERPALVAALRGRVDGEVRFDSYSRELYATDASAYEVTPVGVVFPADTEDVASVVSYCADRDLAVLPRGGGTSLAGQAVNEAVVLDFTRHMDSVVGVDPDAREARAEAGTVLADLNGRLAPHDLKFAPDPAAGDRSALGGAIGNNSTGAHSLKYGKTDAYVEECEVVLADGSVETFGEIEVAELRERADPESDDLLSRIYAGVREILDEHADEVEAQFPDLKRNVSGYNLDRLVEEAESGTVNLARLLAGSEGTLAVITEATVSLEPVPETKSVAFLTYDSVLDAVTDVQHVLDHDPAAVELVDDTLIDLAADTAEFEDVVALLPEGTRAALLVEFYAESDADGESKVADLLADRVGDVAFDALEAHDDTERKRFWKLRKSGLPILLSRTSDEKHISFIEDAAVPPEHLPEFVERFQQVLEANDTFASFYAHAGPGVLHVRPLVNTKSEAGIEAMANIADAVTDMVVEFGGSVSGEHGDGRARTQWNRKLYGDELWAAFRDLKTAFDPDWRLNPGQVCGDVSMTENLRFDPDYEFDAGFDSALRWENENGMQGMVELCHGCGGCRTSQENGGGVMCPTYRAADEEITSTRGRANALRQAMSGDLPDDPTGDEFATEVLDLCVGCKGCAKDCPSEVDMAKLKAEVEHARHEEHGAGLRERLFANVDTLARVGSALAPLSNRLADLPGARALLEETVGIARERSLPTFERETLRDWFDARGGARVSESEAVRRAVLFPDTYTNYSHPEVGKAAVRVLEAAGVRVDLADRTDSGRPAHSKGFLDKSRQTARRNVAALAPRVRDGWDVVVVEPSDAVMFQSDYRDLLGSNAAETVAGNAYGVCEYLDAFRLDEAVNWDAGSLGLAYHGHCHQKATKKDHHAVGVLRRAGYGVDALDSTCCGMAGSFGYEAEHHAMSTAIGDILVGQVGESDADLVVAPGASCRTQLGDLLDASFAASPTDRDGPPTPIEMLAAALDG</sequence>
<evidence type="ECO:0000256" key="6">
    <source>
        <dbReference type="ARBA" id="ARBA00023002"/>
    </source>
</evidence>
<dbReference type="GO" id="GO:0004458">
    <property type="term" value="F:D-lactate dehydrogenase (cytochrome) activity"/>
    <property type="evidence" value="ECO:0007669"/>
    <property type="project" value="UniProtKB-EC"/>
</dbReference>
<dbReference type="EC" id="1.1.2.4" evidence="7"/>
<dbReference type="InterPro" id="IPR004017">
    <property type="entry name" value="Cys_rich_dom"/>
</dbReference>
<dbReference type="SUPFAM" id="SSF55103">
    <property type="entry name" value="FAD-linked oxidases, C-terminal domain"/>
    <property type="match status" value="1"/>
</dbReference>
<evidence type="ECO:0000256" key="2">
    <source>
        <dbReference type="ARBA" id="ARBA00008000"/>
    </source>
</evidence>
<dbReference type="InterPro" id="IPR016166">
    <property type="entry name" value="FAD-bd_PCMH"/>
</dbReference>
<proteinExistence type="inferred from homology"/>
<dbReference type="InterPro" id="IPR004113">
    <property type="entry name" value="FAD-bd_oxidored_4_C"/>
</dbReference>
<keyword evidence="6" id="KW-0560">Oxidoreductase</keyword>
<dbReference type="InterPro" id="IPR016167">
    <property type="entry name" value="FAD-bd_PCMH_sub1"/>
</dbReference>